<evidence type="ECO:0000256" key="1">
    <source>
        <dbReference type="ARBA" id="ARBA00023002"/>
    </source>
</evidence>
<dbReference type="Gene3D" id="3.40.50.720">
    <property type="entry name" value="NAD(P)-binding Rossmann-like Domain"/>
    <property type="match status" value="1"/>
</dbReference>
<dbReference type="STRING" id="69974.MPLDJ20_280004"/>
<organism evidence="4 6">
    <name type="scientific">Mesorhizobium plurifarium</name>
    <dbReference type="NCBI Taxonomy" id="69974"/>
    <lineage>
        <taxon>Bacteria</taxon>
        <taxon>Pseudomonadati</taxon>
        <taxon>Pseudomonadota</taxon>
        <taxon>Alphaproteobacteria</taxon>
        <taxon>Hyphomicrobiales</taxon>
        <taxon>Phyllobacteriaceae</taxon>
        <taxon>Mesorhizobium</taxon>
    </lineage>
</organism>
<sequence>MDLKDKTILITGSTDGVGRVVAEKLGAAGARVLVHGRDAGRGKATVAAIEAKGGKAEFLVADLASLAEVRRLAEAVRARTDRLDILINNAGVGTGGQSTRRQVSADGYELRFAVNYLAGFLLTSELLPLIKASAPARIVNVASAGQQAIDFDDVMLTHGYSGVRAYCQSKLAQILFTVDLAEQLEGTGITVNALHPASYMDTTMVRQAGVTPWSSVETGADAIINLATSPALDGRSGRYFDGQRESRADAQAYDEKARHRLRDLGLELIGHAASSASREQHS</sequence>
<reference evidence="5" key="2">
    <citation type="submission" date="2014-08" db="EMBL/GenBank/DDBJ databases">
        <authorList>
            <person name="Moulin L."/>
        </authorList>
    </citation>
    <scope>NUCLEOTIDE SEQUENCE [LARGE SCALE GENOMIC DNA]</scope>
</reference>
<dbReference type="PANTHER" id="PTHR43157">
    <property type="entry name" value="PHOSPHATIDYLINOSITOL-GLYCAN BIOSYNTHESIS CLASS F PROTEIN-RELATED"/>
    <property type="match status" value="1"/>
</dbReference>
<evidence type="ECO:0000313" key="3">
    <source>
        <dbReference type="EMBL" id="CDX27038.1"/>
    </source>
</evidence>
<dbReference type="PRINTS" id="PR00080">
    <property type="entry name" value="SDRFAMILY"/>
</dbReference>
<dbReference type="SUPFAM" id="SSF51735">
    <property type="entry name" value="NAD(P)-binding Rossmann-fold domains"/>
    <property type="match status" value="1"/>
</dbReference>
<dbReference type="AlphaFoldDB" id="A0A090F9L1"/>
<dbReference type="Proteomes" id="UP000045285">
    <property type="component" value="Unassembled WGS sequence"/>
</dbReference>
<keyword evidence="5" id="KW-1185">Reference proteome</keyword>
<dbReference type="InterPro" id="IPR036291">
    <property type="entry name" value="NAD(P)-bd_dom_sf"/>
</dbReference>
<protein>
    <submittedName>
        <fullName evidence="4">Short-chain dehydrogenase/reductase SDR</fullName>
    </submittedName>
</protein>
<dbReference type="GeneID" id="31891890"/>
<proteinExistence type="inferred from homology"/>
<keyword evidence="1" id="KW-0560">Oxidoreductase</keyword>
<gene>
    <name evidence="3" type="ORF">MPL3356_60684</name>
    <name evidence="4" type="ORF">MPLDJ20_280004</name>
</gene>
<accession>A0A090F9L1</accession>
<dbReference type="PANTHER" id="PTHR43157:SF31">
    <property type="entry name" value="PHOSPHATIDYLINOSITOL-GLYCAN BIOSYNTHESIS CLASS F PROTEIN"/>
    <property type="match status" value="1"/>
</dbReference>
<comment type="similarity">
    <text evidence="2">Belongs to the short-chain dehydrogenases/reductases (SDR) family.</text>
</comment>
<dbReference type="EMBL" id="CCNB01000021">
    <property type="protein sequence ID" value="CDX40540.1"/>
    <property type="molecule type" value="Genomic_DNA"/>
</dbReference>
<dbReference type="Pfam" id="PF00106">
    <property type="entry name" value="adh_short"/>
    <property type="match status" value="1"/>
</dbReference>
<reference evidence="4 6" key="1">
    <citation type="submission" date="2014-08" db="EMBL/GenBank/DDBJ databases">
        <authorList>
            <person name="Moulin Lionel"/>
        </authorList>
    </citation>
    <scope>NUCLEOTIDE SEQUENCE [LARGE SCALE GENOMIC DNA]</scope>
</reference>
<dbReference type="CDD" id="cd05327">
    <property type="entry name" value="retinol-DH_like_SDR_c_like"/>
    <property type="match status" value="1"/>
</dbReference>
<name>A0A090F9L1_MESPL</name>
<evidence type="ECO:0000256" key="2">
    <source>
        <dbReference type="RuleBase" id="RU000363"/>
    </source>
</evidence>
<dbReference type="InterPro" id="IPR002347">
    <property type="entry name" value="SDR_fam"/>
</dbReference>
<dbReference type="PRINTS" id="PR00081">
    <property type="entry name" value="GDHRDH"/>
</dbReference>
<evidence type="ECO:0000313" key="4">
    <source>
        <dbReference type="EMBL" id="CDX40540.1"/>
    </source>
</evidence>
<dbReference type="Proteomes" id="UP000046373">
    <property type="component" value="Unassembled WGS sequence"/>
</dbReference>
<evidence type="ECO:0000313" key="6">
    <source>
        <dbReference type="Proteomes" id="UP000046373"/>
    </source>
</evidence>
<evidence type="ECO:0000313" key="5">
    <source>
        <dbReference type="Proteomes" id="UP000045285"/>
    </source>
</evidence>
<dbReference type="EMBL" id="CCMZ01000056">
    <property type="protein sequence ID" value="CDX27038.1"/>
    <property type="molecule type" value="Genomic_DNA"/>
</dbReference>
<dbReference type="GO" id="GO:0016491">
    <property type="term" value="F:oxidoreductase activity"/>
    <property type="evidence" value="ECO:0007669"/>
    <property type="project" value="UniProtKB-KW"/>
</dbReference>